<dbReference type="EMBL" id="SRLO01000166">
    <property type="protein sequence ID" value="TNN70210.1"/>
    <property type="molecule type" value="Genomic_DNA"/>
</dbReference>
<name>A0A4Z2HXE2_9TELE</name>
<reference evidence="2 3" key="1">
    <citation type="submission" date="2019-03" db="EMBL/GenBank/DDBJ databases">
        <title>First draft genome of Liparis tanakae, snailfish: a comprehensive survey of snailfish specific genes.</title>
        <authorList>
            <person name="Kim W."/>
            <person name="Song I."/>
            <person name="Jeong J.-H."/>
            <person name="Kim D."/>
            <person name="Kim S."/>
            <person name="Ryu S."/>
            <person name="Song J.Y."/>
            <person name="Lee S.K."/>
        </authorList>
    </citation>
    <scope>NUCLEOTIDE SEQUENCE [LARGE SCALE GENOMIC DNA]</scope>
    <source>
        <tissue evidence="2">Muscle</tissue>
    </source>
</reference>
<evidence type="ECO:0000313" key="2">
    <source>
        <dbReference type="EMBL" id="TNN70210.1"/>
    </source>
</evidence>
<gene>
    <name evidence="2" type="ORF">EYF80_019581</name>
</gene>
<dbReference type="AlphaFoldDB" id="A0A4Z2HXE2"/>
<dbReference type="Proteomes" id="UP000314294">
    <property type="component" value="Unassembled WGS sequence"/>
</dbReference>
<feature type="compositionally biased region" description="Basic residues" evidence="1">
    <location>
        <begin position="74"/>
        <end position="93"/>
    </location>
</feature>
<sequence length="93" mass="11082">MSYTHRLYIRTPEEPKKEEEVEEEKEAEEGEENRTRRWLESKGISIYPAATEWKRAGCIVYWLMRESGNSATASHHKQSHGNGQRHRKAERRR</sequence>
<evidence type="ECO:0000256" key="1">
    <source>
        <dbReference type="SAM" id="MobiDB-lite"/>
    </source>
</evidence>
<proteinExistence type="predicted"/>
<feature type="region of interest" description="Disordered" evidence="1">
    <location>
        <begin position="69"/>
        <end position="93"/>
    </location>
</feature>
<feature type="compositionally biased region" description="Acidic residues" evidence="1">
    <location>
        <begin position="20"/>
        <end position="31"/>
    </location>
</feature>
<feature type="region of interest" description="Disordered" evidence="1">
    <location>
        <begin position="1"/>
        <end position="35"/>
    </location>
</feature>
<keyword evidence="3" id="KW-1185">Reference proteome</keyword>
<accession>A0A4Z2HXE2</accession>
<comment type="caution">
    <text evidence="2">The sequence shown here is derived from an EMBL/GenBank/DDBJ whole genome shotgun (WGS) entry which is preliminary data.</text>
</comment>
<evidence type="ECO:0000313" key="3">
    <source>
        <dbReference type="Proteomes" id="UP000314294"/>
    </source>
</evidence>
<protein>
    <submittedName>
        <fullName evidence="2">Uncharacterized protein</fullName>
    </submittedName>
</protein>
<organism evidence="2 3">
    <name type="scientific">Liparis tanakae</name>
    <name type="common">Tanaka's snailfish</name>
    <dbReference type="NCBI Taxonomy" id="230148"/>
    <lineage>
        <taxon>Eukaryota</taxon>
        <taxon>Metazoa</taxon>
        <taxon>Chordata</taxon>
        <taxon>Craniata</taxon>
        <taxon>Vertebrata</taxon>
        <taxon>Euteleostomi</taxon>
        <taxon>Actinopterygii</taxon>
        <taxon>Neopterygii</taxon>
        <taxon>Teleostei</taxon>
        <taxon>Neoteleostei</taxon>
        <taxon>Acanthomorphata</taxon>
        <taxon>Eupercaria</taxon>
        <taxon>Perciformes</taxon>
        <taxon>Cottioidei</taxon>
        <taxon>Cottales</taxon>
        <taxon>Liparidae</taxon>
        <taxon>Liparis</taxon>
    </lineage>
</organism>